<reference evidence="8 9" key="1">
    <citation type="submission" date="2019-12" db="EMBL/GenBank/DDBJ databases">
        <title>Whole genome sequences of Lactococcus raffinolactis strains isolated from sewage.</title>
        <authorList>
            <person name="Ybazeta G."/>
            <person name="Ross M."/>
            <person name="Brabant-Kirwan D."/>
            <person name="Saleh M."/>
            <person name="Dillon J.A."/>
            <person name="Splinter K."/>
            <person name="Nokhbeh R."/>
        </authorList>
    </citation>
    <scope>NUCLEOTIDE SEQUENCE [LARGE SCALE GENOMIC DNA]</scope>
    <source>
        <strain evidence="7 8">Lr_19_14</strain>
        <strain evidence="6 9">Lr_19_5</strain>
    </source>
</reference>
<keyword evidence="3" id="KW-0547">Nucleotide-binding</keyword>
<dbReference type="GO" id="GO:0016887">
    <property type="term" value="F:ATP hydrolysis activity"/>
    <property type="evidence" value="ECO:0007669"/>
    <property type="project" value="InterPro"/>
</dbReference>
<dbReference type="InterPro" id="IPR003439">
    <property type="entry name" value="ABC_transporter-like_ATP-bd"/>
</dbReference>
<evidence type="ECO:0000256" key="2">
    <source>
        <dbReference type="ARBA" id="ARBA00022448"/>
    </source>
</evidence>
<evidence type="ECO:0000256" key="4">
    <source>
        <dbReference type="ARBA" id="ARBA00022840"/>
    </source>
</evidence>
<dbReference type="AlphaFoldDB" id="A0A2A5SH98"/>
<keyword evidence="4 6" id="KW-0067">ATP-binding</keyword>
<dbReference type="InterPro" id="IPR050095">
    <property type="entry name" value="ECF_ABC_transporter_ATP-bd"/>
</dbReference>
<dbReference type="InterPro" id="IPR027417">
    <property type="entry name" value="P-loop_NTPase"/>
</dbReference>
<name>A0A2A5SH98_9LACT</name>
<evidence type="ECO:0000313" key="9">
    <source>
        <dbReference type="Proteomes" id="UP000501945"/>
    </source>
</evidence>
<dbReference type="GeneID" id="93294910"/>
<feature type="domain" description="AAA+ ATPase" evidence="5">
    <location>
        <begin position="19"/>
        <end position="166"/>
    </location>
</feature>
<evidence type="ECO:0000313" key="8">
    <source>
        <dbReference type="Proteomes" id="UP000501558"/>
    </source>
</evidence>
<evidence type="ECO:0000313" key="6">
    <source>
        <dbReference type="EMBL" id="QIW54027.1"/>
    </source>
</evidence>
<dbReference type="Pfam" id="PF00005">
    <property type="entry name" value="ABC_tran"/>
    <property type="match status" value="2"/>
</dbReference>
<dbReference type="STRING" id="1348633.GCA_001591765_00300"/>
<evidence type="ECO:0000256" key="3">
    <source>
        <dbReference type="ARBA" id="ARBA00022741"/>
    </source>
</evidence>
<dbReference type="RefSeq" id="WP_061773881.1">
    <property type="nucleotide sequence ID" value="NZ_BAAAXH010000086.1"/>
</dbReference>
<dbReference type="GO" id="GO:0042626">
    <property type="term" value="F:ATPase-coupled transmembrane transporter activity"/>
    <property type="evidence" value="ECO:0007669"/>
    <property type="project" value="TreeGrafter"/>
</dbReference>
<dbReference type="KEGG" id="lrn:CMV25_09175"/>
<accession>A0A2A5SH98</accession>
<dbReference type="Proteomes" id="UP000501558">
    <property type="component" value="Chromosome"/>
</dbReference>
<comment type="similarity">
    <text evidence="1">Belongs to the ABC transporter superfamily.</text>
</comment>
<dbReference type="PANTHER" id="PTHR43553">
    <property type="entry name" value="HEAVY METAL TRANSPORTER"/>
    <property type="match status" value="1"/>
</dbReference>
<dbReference type="OrthoDB" id="501320at2"/>
<keyword evidence="8" id="KW-1185">Reference proteome</keyword>
<gene>
    <name evidence="7" type="ORF">GU334_04240</name>
    <name evidence="6" type="ORF">GU336_07675</name>
</gene>
<dbReference type="GO" id="GO:0043190">
    <property type="term" value="C:ATP-binding cassette (ABC) transporter complex"/>
    <property type="evidence" value="ECO:0007669"/>
    <property type="project" value="TreeGrafter"/>
</dbReference>
<dbReference type="SMART" id="SM00382">
    <property type="entry name" value="AAA"/>
    <property type="match status" value="1"/>
</dbReference>
<dbReference type="GO" id="GO:0005524">
    <property type="term" value="F:ATP binding"/>
    <property type="evidence" value="ECO:0007669"/>
    <property type="project" value="UniProtKB-KW"/>
</dbReference>
<dbReference type="EMBL" id="CP047628">
    <property type="protein sequence ID" value="QIW58158.1"/>
    <property type="molecule type" value="Genomic_DNA"/>
</dbReference>
<organism evidence="6 9">
    <name type="scientific">Pseudolactococcus raffinolactis</name>
    <dbReference type="NCBI Taxonomy" id="1366"/>
    <lineage>
        <taxon>Bacteria</taxon>
        <taxon>Bacillati</taxon>
        <taxon>Bacillota</taxon>
        <taxon>Bacilli</taxon>
        <taxon>Lactobacillales</taxon>
        <taxon>Streptococcaceae</taxon>
        <taxon>Pseudolactococcus</taxon>
    </lineage>
</organism>
<dbReference type="Gene3D" id="3.40.50.300">
    <property type="entry name" value="P-loop containing nucleotide triphosphate hydrolases"/>
    <property type="match status" value="2"/>
</dbReference>
<keyword evidence="2" id="KW-0813">Transport</keyword>
<dbReference type="EMBL" id="CP047616">
    <property type="protein sequence ID" value="QIW54027.1"/>
    <property type="molecule type" value="Genomic_DNA"/>
</dbReference>
<dbReference type="InterPro" id="IPR003593">
    <property type="entry name" value="AAA+_ATPase"/>
</dbReference>
<dbReference type="Proteomes" id="UP000501945">
    <property type="component" value="Chromosome"/>
</dbReference>
<protein>
    <submittedName>
        <fullName evidence="6">ATP-binding cassette domain-containing protein</fullName>
    </submittedName>
</protein>
<sequence>MNKKNTLLALEDDQLVIQTGDKILIKGPMASGKTTLLKKIIAKLPKHQFDILFQTLDDNFVPGTVAENLAFNLENNAVPFREMQTSILASAEAYHLTDDLNTDISELTTYQKKLLALAQLLILPTDILVLDEPLFLPEAFDGTLIVSGDFDPNLFDQVIDLSEEITTRQIAELDLTRQINPDKAILSVTELVDQMSFTIYEGEKVAITAPDEIPVADMLAGFRPTSGEIDFYYEDVTHQSLDKRGRKIGYIMANPDDMIFVERVRDADISNELLTLCQLTAVKDIRLSQLSYRQKRLFTTACILMQATPIVIIDQPEFEGFPEILAYLDRQGVTLILVTDEDKLLPFMDRQEVF</sequence>
<evidence type="ECO:0000256" key="1">
    <source>
        <dbReference type="ARBA" id="ARBA00005417"/>
    </source>
</evidence>
<evidence type="ECO:0000259" key="5">
    <source>
        <dbReference type="SMART" id="SM00382"/>
    </source>
</evidence>
<evidence type="ECO:0000313" key="7">
    <source>
        <dbReference type="EMBL" id="QIW58158.1"/>
    </source>
</evidence>
<dbReference type="SUPFAM" id="SSF52540">
    <property type="entry name" value="P-loop containing nucleoside triphosphate hydrolases"/>
    <property type="match status" value="2"/>
</dbReference>
<proteinExistence type="inferred from homology"/>